<accession>A0A6G8R5S7</accession>
<feature type="domain" description="SF4 helicase" evidence="2">
    <location>
        <begin position="163"/>
        <end position="433"/>
    </location>
</feature>
<keyword evidence="4" id="KW-1185">Reference proteome</keyword>
<proteinExistence type="inferred from homology"/>
<keyword evidence="1" id="KW-0378">Hydrolase</keyword>
<keyword evidence="1" id="KW-0067">ATP-binding</keyword>
<dbReference type="RefSeq" id="YP_010669139.1">
    <property type="nucleotide sequence ID" value="NC_070959.1"/>
</dbReference>
<dbReference type="GO" id="GO:0003678">
    <property type="term" value="F:DNA helicase activity"/>
    <property type="evidence" value="ECO:0007669"/>
    <property type="project" value="UniProtKB-UniRule"/>
</dbReference>
<dbReference type="KEGG" id="vg:77945293"/>
<dbReference type="GO" id="GO:0005524">
    <property type="term" value="F:ATP binding"/>
    <property type="evidence" value="ECO:0007669"/>
    <property type="project" value="UniProtKB-UniRule"/>
</dbReference>
<dbReference type="PANTHER" id="PTHR30153:SF2">
    <property type="entry name" value="REPLICATIVE DNA HELICASE"/>
    <property type="match status" value="1"/>
</dbReference>
<protein>
    <recommendedName>
        <fullName evidence="1">DnaB-like replicative helicase</fullName>
        <ecNumber evidence="1">3.6.4.-</ecNumber>
    </recommendedName>
</protein>
<dbReference type="Proteomes" id="UP000502617">
    <property type="component" value="Segment"/>
</dbReference>
<evidence type="ECO:0000259" key="2">
    <source>
        <dbReference type="PROSITE" id="PS51199"/>
    </source>
</evidence>
<evidence type="ECO:0000256" key="1">
    <source>
        <dbReference type="HAMAP-Rule" id="MF_04155"/>
    </source>
</evidence>
<dbReference type="Pfam" id="PF03796">
    <property type="entry name" value="DnaB_C"/>
    <property type="match status" value="1"/>
</dbReference>
<keyword evidence="1 3" id="KW-0347">Helicase</keyword>
<dbReference type="InterPro" id="IPR007694">
    <property type="entry name" value="DNA_helicase_DnaB-like_C"/>
</dbReference>
<dbReference type="EMBL" id="MT162466">
    <property type="protein sequence ID" value="QIN96759.1"/>
    <property type="molecule type" value="Genomic_DNA"/>
</dbReference>
<dbReference type="GO" id="GO:0006260">
    <property type="term" value="P:DNA replication"/>
    <property type="evidence" value="ECO:0007669"/>
    <property type="project" value="UniProtKB-KW"/>
</dbReference>
<evidence type="ECO:0000313" key="4">
    <source>
        <dbReference type="Proteomes" id="UP000502617"/>
    </source>
</evidence>
<comment type="subunit">
    <text evidence="1">Homohexamer. The homohexamer is a trimer of asymmetric dimers. Interacts with the DNA primase; this interaction forms the active primosome complex, which is composed of 6 helicase and 1 primase subunits and expresses full helicase and primase activities. Interacts (via C-terminus) with the helicase assembly factor; this interaction brings about the rapid assembly of the helicase onto ssDNA. Part of the replicase complex that includes the DNA polymerase, the polymerase clamp, the clamp loader complex, the single-stranded DNA binding protein, the primase, the DnaB-like replicative helicase and the helicase assembly factor.</text>
</comment>
<dbReference type="PANTHER" id="PTHR30153">
    <property type="entry name" value="REPLICATIVE DNA HELICASE DNAB"/>
    <property type="match status" value="1"/>
</dbReference>
<dbReference type="PROSITE" id="PS51199">
    <property type="entry name" value="SF4_HELICASE"/>
    <property type="match status" value="1"/>
</dbReference>
<dbReference type="EC" id="3.6.4.-" evidence="1"/>
<keyword evidence="1" id="KW-0547">Nucleotide-binding</keyword>
<evidence type="ECO:0000313" key="3">
    <source>
        <dbReference type="EMBL" id="QIN96759.1"/>
    </source>
</evidence>
<feature type="binding site" evidence="1">
    <location>
        <begin position="195"/>
        <end position="202"/>
    </location>
    <ligand>
        <name>ATP</name>
        <dbReference type="ChEBI" id="CHEBI:30616"/>
    </ligand>
</feature>
<keyword evidence="1" id="KW-0235">DNA replication</keyword>
<sequence length="463" mass="52129">MLTALETTILKGLIHDETYTRRVLPYVKDTYFETSTGRVYFGVCKSYFGDYDSTITPEALKIALGDLNGLSDDEFRELGECFDELVSSLDVNTDWLIDETEKWCKERAVYLALMDAISIHDGTDKDQGRDAIPQILSDALAVGFDDTVGHDYLADYQERYDFYHLKEERTSFGLDYFDKITKGGIPNKTLNIALAGTGVGKSLFMCDFAAKVLMQGKNVLYITMEMAEERIAERIDANLLDVNVQDIRDIPKQIFQQKVQKLQGKTQGKFFIKEYPTASAHAGHFDALLKELQLKKGFKPDIIFIDYLNICSSQRYKAGTNANSYTIVKAIAEELRGLAGKYDVPIVSATQTTRSGYGNSDVGLTDTSESFGLPATADLMFALISSEELEQMGQIMVKQLKNRYNDPTMHRKFVVGIDRAKMRLFDVEQSQQAELIDEKPAVDYTSSVASKFQKKDSFADFSF</sequence>
<dbReference type="GeneID" id="77945293"/>
<dbReference type="GO" id="GO:0003677">
    <property type="term" value="F:DNA binding"/>
    <property type="evidence" value="ECO:0007669"/>
    <property type="project" value="UniProtKB-KW"/>
</dbReference>
<organism evidence="3 4">
    <name type="scientific">Synechococcus phage S-N03</name>
    <dbReference type="NCBI Taxonomy" id="2718943"/>
    <lineage>
        <taxon>Viruses</taxon>
        <taxon>Duplodnaviria</taxon>
        <taxon>Heunggongvirae</taxon>
        <taxon>Uroviricota</taxon>
        <taxon>Caudoviricetes</taxon>
        <taxon>Pantevenvirales</taxon>
        <taxon>Kyanoviridae</taxon>
        <taxon>Huanghaivirus</taxon>
        <taxon>Huanghaivirus snothree</taxon>
    </lineage>
</organism>
<dbReference type="InterPro" id="IPR046393">
    <property type="entry name" value="Helic_T4"/>
</dbReference>
<comment type="similarity">
    <text evidence="1">Belongs to the helicase family. DnaB subfamily.</text>
</comment>
<name>A0A6G8R5S7_9CAUD</name>
<comment type="function">
    <text evidence="1">ATP-dependent DNA helicase essential for viral DNA replication and recombination. The helicase moves 5' -&gt; 3' on the lagging strand template, unwinding the DNA duplex ahead of the leading strand polymerase at the replication fork and generating ssDNA for both leading and lagging strand synthesis. Interaction with the primase allows the primase to initiate lagging strand synthesis and fully activates the helicase. Loaded by the helicase assembly factor on replication forks that begin at discrete replication origin sequences, as well as on forks that are created during recombination.</text>
</comment>
<dbReference type="Gene3D" id="3.40.50.300">
    <property type="entry name" value="P-loop containing nucleotide triphosphate hydrolases"/>
    <property type="match status" value="1"/>
</dbReference>
<dbReference type="HAMAP" id="MF_04155">
    <property type="entry name" value="Helic_T4"/>
    <property type="match status" value="1"/>
</dbReference>
<reference evidence="3 4" key="1">
    <citation type="submission" date="2020-03" db="EMBL/GenBank/DDBJ databases">
        <title>The Isolation and Genome Sequence of a Novel Cyanophage S-N03 from the Huanghai Sea, China.</title>
        <authorList>
            <person name="Jiang T."/>
        </authorList>
    </citation>
    <scope>NUCLEOTIDE SEQUENCE [LARGE SCALE GENOMIC DNA]</scope>
</reference>
<dbReference type="InterPro" id="IPR027417">
    <property type="entry name" value="P-loop_NTPase"/>
</dbReference>
<dbReference type="SUPFAM" id="SSF52540">
    <property type="entry name" value="P-loop containing nucleoside triphosphate hydrolases"/>
    <property type="match status" value="1"/>
</dbReference>
<dbReference type="GO" id="GO:0039686">
    <property type="term" value="P:bidirectional double-stranded viral DNA replication"/>
    <property type="evidence" value="ECO:0007669"/>
    <property type="project" value="InterPro"/>
</dbReference>
<dbReference type="GO" id="GO:0016787">
    <property type="term" value="F:hydrolase activity"/>
    <property type="evidence" value="ECO:0007669"/>
    <property type="project" value="UniProtKB-KW"/>
</dbReference>
<keyword evidence="1" id="KW-1194">Viral DNA replication</keyword>
<keyword evidence="1" id="KW-0238">DNA-binding</keyword>